<accession>A0ABM0MSF1</accession>
<organism evidence="2 3">
    <name type="scientific">Saccoglossus kowalevskii</name>
    <name type="common">Acorn worm</name>
    <dbReference type="NCBI Taxonomy" id="10224"/>
    <lineage>
        <taxon>Eukaryota</taxon>
        <taxon>Metazoa</taxon>
        <taxon>Hemichordata</taxon>
        <taxon>Enteropneusta</taxon>
        <taxon>Harrimaniidae</taxon>
        <taxon>Saccoglossus</taxon>
    </lineage>
</organism>
<evidence type="ECO:0000256" key="1">
    <source>
        <dbReference type="SAM" id="MobiDB-lite"/>
    </source>
</evidence>
<evidence type="ECO:0000313" key="2">
    <source>
        <dbReference type="Proteomes" id="UP000694865"/>
    </source>
</evidence>
<dbReference type="RefSeq" id="XP_006822942.1">
    <property type="nucleotide sequence ID" value="XM_006822879.1"/>
</dbReference>
<gene>
    <name evidence="3" type="primary">LOC102808241</name>
</gene>
<reference evidence="3" key="1">
    <citation type="submission" date="2025-08" db="UniProtKB">
        <authorList>
            <consortium name="RefSeq"/>
        </authorList>
    </citation>
    <scope>IDENTIFICATION</scope>
    <source>
        <tissue evidence="3">Testes</tissue>
    </source>
</reference>
<feature type="region of interest" description="Disordered" evidence="1">
    <location>
        <begin position="233"/>
        <end position="254"/>
    </location>
</feature>
<keyword evidence="2" id="KW-1185">Reference proteome</keyword>
<dbReference type="PANTHER" id="PTHR23011">
    <property type="entry name" value="CYCLIC NUCLEOTIDE-BINDING DOMAIN CONTAINING PROTEIN"/>
    <property type="match status" value="1"/>
</dbReference>
<dbReference type="InterPro" id="IPR018490">
    <property type="entry name" value="cNMP-bd_dom_sf"/>
</dbReference>
<dbReference type="SUPFAM" id="SSF51206">
    <property type="entry name" value="cAMP-binding domain-like"/>
    <property type="match status" value="1"/>
</dbReference>
<dbReference type="Proteomes" id="UP000694865">
    <property type="component" value="Unplaced"/>
</dbReference>
<name>A0ABM0MSF1_SACKO</name>
<dbReference type="GeneID" id="102808241"/>
<proteinExistence type="predicted"/>
<evidence type="ECO:0000313" key="3">
    <source>
        <dbReference type="RefSeq" id="XP_006822942.1"/>
    </source>
</evidence>
<dbReference type="PANTHER" id="PTHR23011:SF28">
    <property type="entry name" value="CYCLIC NUCLEOTIDE-BINDING DOMAIN CONTAINING PROTEIN"/>
    <property type="match status" value="1"/>
</dbReference>
<sequence length="276" mass="31422">MVTSDASCELLSVGREVRTDMVTCDVSCELLSFGREVRTDMVTSDASCELLSVVREYVQTWLLVMLHVNCCQLLGRSMPFLRKWPVNLLLKEPEMCLFHYYKRSSVICMDSNNSDWLYIVKSGICQVIKQLKDVKPLSWRHQTAGKCTLGDDRRYANNGANTLPKIDTGRQRFQPPSLSFDMMSDILNDRVWSRINPSSPRRMAGHEDDQLEMPLLQTEDTMLSELSGVSSLNFSDTTPSMTSPRSYGKSNQGRHNFDNKKTVFIQLDTIHAGEVF</sequence>
<feature type="non-terminal residue" evidence="3">
    <location>
        <position position="276"/>
    </location>
</feature>
<protein>
    <submittedName>
        <fullName evidence="3">Uncharacterized protein LOC102808241</fullName>
    </submittedName>
</protein>